<keyword evidence="9" id="KW-0566">Pantothenate biosynthesis</keyword>
<comment type="catalytic activity">
    <reaction evidence="8 9">
        <text>(R)-pantoate + NADP(+) = 2-dehydropantoate + NADPH + H(+)</text>
        <dbReference type="Rhea" id="RHEA:16233"/>
        <dbReference type="ChEBI" id="CHEBI:11561"/>
        <dbReference type="ChEBI" id="CHEBI:15378"/>
        <dbReference type="ChEBI" id="CHEBI:15980"/>
        <dbReference type="ChEBI" id="CHEBI:57783"/>
        <dbReference type="ChEBI" id="CHEBI:58349"/>
        <dbReference type="EC" id="1.1.1.169"/>
    </reaction>
</comment>
<name>A0A1M4VJT8_9SPHI</name>
<dbReference type="Pfam" id="PF02558">
    <property type="entry name" value="ApbA"/>
    <property type="match status" value="1"/>
</dbReference>
<dbReference type="SUPFAM" id="SSF48179">
    <property type="entry name" value="6-phosphogluconate dehydrogenase C-terminal domain-like"/>
    <property type="match status" value="1"/>
</dbReference>
<reference evidence="13" key="1">
    <citation type="submission" date="2016-11" db="EMBL/GenBank/DDBJ databases">
        <authorList>
            <person name="Varghese N."/>
            <person name="Submissions S."/>
        </authorList>
    </citation>
    <scope>NUCLEOTIDE SEQUENCE [LARGE SCALE GENOMIC DNA]</scope>
    <source>
        <strain evidence="13">DSM 16990</strain>
    </source>
</reference>
<evidence type="ECO:0000256" key="2">
    <source>
        <dbReference type="ARBA" id="ARBA00007870"/>
    </source>
</evidence>
<evidence type="ECO:0000313" key="12">
    <source>
        <dbReference type="EMBL" id="SHE69271.1"/>
    </source>
</evidence>
<dbReference type="AlphaFoldDB" id="A0A1M4VJT8"/>
<evidence type="ECO:0000259" key="11">
    <source>
        <dbReference type="Pfam" id="PF08546"/>
    </source>
</evidence>
<dbReference type="PANTHER" id="PTHR21708">
    <property type="entry name" value="PROBABLE 2-DEHYDROPANTOATE 2-REDUCTASE"/>
    <property type="match status" value="1"/>
</dbReference>
<proteinExistence type="inferred from homology"/>
<protein>
    <recommendedName>
        <fullName evidence="4 9">2-dehydropantoate 2-reductase</fullName>
        <ecNumber evidence="3 9">1.1.1.169</ecNumber>
    </recommendedName>
    <alternativeName>
        <fullName evidence="7 9">Ketopantoate reductase</fullName>
    </alternativeName>
</protein>
<dbReference type="Pfam" id="PF08546">
    <property type="entry name" value="ApbA_C"/>
    <property type="match status" value="1"/>
</dbReference>
<dbReference type="Proteomes" id="UP000184287">
    <property type="component" value="Unassembled WGS sequence"/>
</dbReference>
<dbReference type="STRING" id="288992.SAMN04488522_101932"/>
<feature type="domain" description="Ketopantoate reductase C-terminal" evidence="11">
    <location>
        <begin position="174"/>
        <end position="296"/>
    </location>
</feature>
<dbReference type="GO" id="GO:0015940">
    <property type="term" value="P:pantothenate biosynthetic process"/>
    <property type="evidence" value="ECO:0007669"/>
    <property type="project" value="UniProtKB-UniPathway"/>
</dbReference>
<sequence>MEHLFIVGNGVIAKALAVALTLNGREVTILRGSVDEQPVYTAHIQVEMGGNILQADITISSISNYEKLRGIILLTNKSFGNEALANKLKFKAGESPIVFLQNGLHIESSFIEKGFKELYRCVLMATSQSLSDHKVRFRMVASSPIGVIKGSDEVLERIIRQLDTAAFSFRTETDIQKLIWKKVISNCVFNSICPLLETDNGVFQRNDAVLAIAKTVIRECLQVATENSIQLTEEEVLQNVLTISEMSDGQKISTYQDILNKRETEIETLNFAVLKAGGKKINMPVTALLGELTKLKSELSRV</sequence>
<dbReference type="InterPro" id="IPR013752">
    <property type="entry name" value="KPA_reductase"/>
</dbReference>
<comment type="similarity">
    <text evidence="2 9">Belongs to the ketopantoate reductase family.</text>
</comment>
<comment type="function">
    <text evidence="9">Catalyzes the NADPH-dependent reduction of ketopantoate into pantoic acid.</text>
</comment>
<keyword evidence="13" id="KW-1185">Reference proteome</keyword>
<dbReference type="UniPathway" id="UPA00028">
    <property type="reaction ID" value="UER00004"/>
</dbReference>
<dbReference type="InterPro" id="IPR013328">
    <property type="entry name" value="6PGD_dom2"/>
</dbReference>
<dbReference type="NCBIfam" id="TIGR00745">
    <property type="entry name" value="apbA_panE"/>
    <property type="match status" value="1"/>
</dbReference>
<evidence type="ECO:0000313" key="13">
    <source>
        <dbReference type="Proteomes" id="UP000184287"/>
    </source>
</evidence>
<dbReference type="InterPro" id="IPR003710">
    <property type="entry name" value="ApbA"/>
</dbReference>
<dbReference type="Gene3D" id="1.10.1040.10">
    <property type="entry name" value="N-(1-d-carboxylethyl)-l-norvaline Dehydrogenase, domain 2"/>
    <property type="match status" value="1"/>
</dbReference>
<dbReference type="Gene3D" id="3.40.50.720">
    <property type="entry name" value="NAD(P)-binding Rossmann-like Domain"/>
    <property type="match status" value="1"/>
</dbReference>
<evidence type="ECO:0000256" key="9">
    <source>
        <dbReference type="RuleBase" id="RU362068"/>
    </source>
</evidence>
<evidence type="ECO:0000256" key="1">
    <source>
        <dbReference type="ARBA" id="ARBA00004994"/>
    </source>
</evidence>
<dbReference type="RefSeq" id="WP_073227981.1">
    <property type="nucleotide sequence ID" value="NZ_FQUQ01000001.1"/>
</dbReference>
<dbReference type="GO" id="GO:0008677">
    <property type="term" value="F:2-dehydropantoate 2-reductase activity"/>
    <property type="evidence" value="ECO:0007669"/>
    <property type="project" value="UniProtKB-EC"/>
</dbReference>
<dbReference type="InterPro" id="IPR013332">
    <property type="entry name" value="KPR_N"/>
</dbReference>
<keyword evidence="5 9" id="KW-0521">NADP</keyword>
<gene>
    <name evidence="12" type="ORF">SAMN04488522_101932</name>
</gene>
<evidence type="ECO:0000256" key="6">
    <source>
        <dbReference type="ARBA" id="ARBA00023002"/>
    </source>
</evidence>
<comment type="pathway">
    <text evidence="1 9">Cofactor biosynthesis; (R)-pantothenate biosynthesis; (R)-pantoate from 3-methyl-2-oxobutanoate: step 2/2.</text>
</comment>
<evidence type="ECO:0000256" key="5">
    <source>
        <dbReference type="ARBA" id="ARBA00022857"/>
    </source>
</evidence>
<dbReference type="EMBL" id="FQUQ01000001">
    <property type="protein sequence ID" value="SHE69271.1"/>
    <property type="molecule type" value="Genomic_DNA"/>
</dbReference>
<dbReference type="OrthoDB" id="9800163at2"/>
<dbReference type="GO" id="GO:0005737">
    <property type="term" value="C:cytoplasm"/>
    <property type="evidence" value="ECO:0007669"/>
    <property type="project" value="TreeGrafter"/>
</dbReference>
<dbReference type="EC" id="1.1.1.169" evidence="3 9"/>
<evidence type="ECO:0000259" key="10">
    <source>
        <dbReference type="Pfam" id="PF02558"/>
    </source>
</evidence>
<evidence type="ECO:0000256" key="3">
    <source>
        <dbReference type="ARBA" id="ARBA00013014"/>
    </source>
</evidence>
<evidence type="ECO:0000256" key="7">
    <source>
        <dbReference type="ARBA" id="ARBA00032024"/>
    </source>
</evidence>
<accession>A0A1M4VJT8</accession>
<evidence type="ECO:0000256" key="8">
    <source>
        <dbReference type="ARBA" id="ARBA00048793"/>
    </source>
</evidence>
<feature type="domain" description="Ketopantoate reductase N-terminal" evidence="10">
    <location>
        <begin position="5"/>
        <end position="139"/>
    </location>
</feature>
<dbReference type="InterPro" id="IPR008927">
    <property type="entry name" value="6-PGluconate_DH-like_C_sf"/>
</dbReference>
<keyword evidence="6 9" id="KW-0560">Oxidoreductase</keyword>
<dbReference type="PANTHER" id="PTHR21708:SF26">
    <property type="entry name" value="2-DEHYDROPANTOATE 2-REDUCTASE"/>
    <property type="match status" value="1"/>
</dbReference>
<dbReference type="InterPro" id="IPR051402">
    <property type="entry name" value="KPR-Related"/>
</dbReference>
<organism evidence="12 13">
    <name type="scientific">Pedobacter caeni</name>
    <dbReference type="NCBI Taxonomy" id="288992"/>
    <lineage>
        <taxon>Bacteria</taxon>
        <taxon>Pseudomonadati</taxon>
        <taxon>Bacteroidota</taxon>
        <taxon>Sphingobacteriia</taxon>
        <taxon>Sphingobacteriales</taxon>
        <taxon>Sphingobacteriaceae</taxon>
        <taxon>Pedobacter</taxon>
    </lineage>
</organism>
<evidence type="ECO:0000256" key="4">
    <source>
        <dbReference type="ARBA" id="ARBA00019465"/>
    </source>
</evidence>